<gene>
    <name evidence="2" type="ORF">FYC77_13030</name>
</gene>
<reference evidence="2 3" key="1">
    <citation type="submission" date="2019-08" db="EMBL/GenBank/DDBJ databases">
        <title>Archaea genome.</title>
        <authorList>
            <person name="Kajale S."/>
            <person name="Shouche Y."/>
            <person name="Deshpande N."/>
            <person name="Sharma A."/>
        </authorList>
    </citation>
    <scope>NUCLEOTIDE SEQUENCE [LARGE SCALE GENOMIC DNA]</scope>
    <source>
        <strain evidence="2 3">ESP3B_9</strain>
    </source>
</reference>
<dbReference type="RefSeq" id="WP_149081934.1">
    <property type="nucleotide sequence ID" value="NZ_VTAW01000016.1"/>
</dbReference>
<keyword evidence="2" id="KW-0378">Hydrolase</keyword>
<evidence type="ECO:0000313" key="3">
    <source>
        <dbReference type="Proteomes" id="UP000324104"/>
    </source>
</evidence>
<organism evidence="2 3">
    <name type="scientific">Natrialba swarupiae</name>
    <dbReference type="NCBI Taxonomy" id="2448032"/>
    <lineage>
        <taxon>Archaea</taxon>
        <taxon>Methanobacteriati</taxon>
        <taxon>Methanobacteriota</taxon>
        <taxon>Stenosarchaea group</taxon>
        <taxon>Halobacteria</taxon>
        <taxon>Halobacteriales</taxon>
        <taxon>Natrialbaceae</taxon>
        <taxon>Natrialba</taxon>
    </lineage>
</organism>
<dbReference type="GO" id="GO:0016787">
    <property type="term" value="F:hydrolase activity"/>
    <property type="evidence" value="ECO:0007669"/>
    <property type="project" value="UniProtKB-KW"/>
</dbReference>
<dbReference type="InterPro" id="IPR032466">
    <property type="entry name" value="Metal_Hydrolase"/>
</dbReference>
<accession>A0A5D5AIQ6</accession>
<name>A0A5D5AIQ6_9EURY</name>
<dbReference type="EMBL" id="VTAW01000016">
    <property type="protein sequence ID" value="TYT61606.1"/>
    <property type="molecule type" value="Genomic_DNA"/>
</dbReference>
<sequence length="373" mass="41286">MTIRETIETTALIDNHAHPVEPLSETDVRERFAQWFTEGDLEYRDARHTFNYQAALGVLAERFDVDAGPGDDAFERELLESRATVDRHEYTRDCIASTNTEVILADDGFPDTSPAEFREYTDADVYPLLRLESLAESLIDDHAEFGAFEDALVDRMASALEGEYVALKTIVAYRRGLNVGTVDRADARAAFADVRSGWDGRLEHPRLLDYVIHRACEVAADYDAPIQFHAGFGDPDAHPRYVDPTHLVECIEAHPETSVVVLHGAYPYVGQAGYVTATYPNVYLDLSLAIPFAQHGSERVVSTAMELAPTTKLLYGSDGFSVPELYVLAARRFRDALASTLEGAVADGIVTESYAETVAENVLRENALGLYDL</sequence>
<feature type="domain" description="Amidohydrolase-related" evidence="1">
    <location>
        <begin position="132"/>
        <end position="373"/>
    </location>
</feature>
<dbReference type="Pfam" id="PF04909">
    <property type="entry name" value="Amidohydro_2"/>
    <property type="match status" value="1"/>
</dbReference>
<evidence type="ECO:0000313" key="2">
    <source>
        <dbReference type="EMBL" id="TYT61606.1"/>
    </source>
</evidence>
<dbReference type="PANTHER" id="PTHR43383:SF2">
    <property type="entry name" value="AMIDOHYDROLASE 2 FAMILY PROTEIN"/>
    <property type="match status" value="1"/>
</dbReference>
<evidence type="ECO:0000259" key="1">
    <source>
        <dbReference type="Pfam" id="PF04909"/>
    </source>
</evidence>
<keyword evidence="3" id="KW-1185">Reference proteome</keyword>
<dbReference type="PANTHER" id="PTHR43383">
    <property type="entry name" value="NODULIN 6"/>
    <property type="match status" value="1"/>
</dbReference>
<dbReference type="InterPro" id="IPR006680">
    <property type="entry name" value="Amidohydro-rel"/>
</dbReference>
<dbReference type="Gene3D" id="3.20.20.140">
    <property type="entry name" value="Metal-dependent hydrolases"/>
    <property type="match status" value="1"/>
</dbReference>
<comment type="caution">
    <text evidence="2">The sequence shown here is derived from an EMBL/GenBank/DDBJ whole genome shotgun (WGS) entry which is preliminary data.</text>
</comment>
<protein>
    <submittedName>
        <fullName evidence="2">Amidohydrolase family protein</fullName>
    </submittedName>
</protein>
<dbReference type="Proteomes" id="UP000324104">
    <property type="component" value="Unassembled WGS sequence"/>
</dbReference>
<dbReference type="SUPFAM" id="SSF51556">
    <property type="entry name" value="Metallo-dependent hydrolases"/>
    <property type="match status" value="1"/>
</dbReference>
<dbReference type="AlphaFoldDB" id="A0A5D5AIQ6"/>
<proteinExistence type="predicted"/>